<dbReference type="RefSeq" id="WP_253242253.1">
    <property type="nucleotide sequence ID" value="NZ_JAMYJR010000042.1"/>
</dbReference>
<reference evidence="3 4" key="1">
    <citation type="submission" date="2022-06" db="EMBL/GenBank/DDBJ databases">
        <title>New Species of the Genus Actinoplanes, ActinopZanes ferrugineus.</title>
        <authorList>
            <person name="Ding P."/>
        </authorList>
    </citation>
    <scope>NUCLEOTIDE SEQUENCE [LARGE SCALE GENOMIC DNA]</scope>
    <source>
        <strain evidence="3 4">TRM88003</strain>
    </source>
</reference>
<dbReference type="InterPro" id="IPR029058">
    <property type="entry name" value="AB_hydrolase_fold"/>
</dbReference>
<sequence length="136" mass="14043">MTAILGRTLAALSIVVATLPIGAAADPTPALSLPRPTGPYSVGTTGLHLTDAGRADPWRPDVRRELMVSLWYPSRPGPGTPAPCTTAAVSARIVAAEGLPLPPDGLTTVATYARRDGPVRPPAGADRRWCCRPGSA</sequence>
<keyword evidence="2" id="KW-0732">Signal</keyword>
<accession>A0ABT1DZB5</accession>
<evidence type="ECO:0000256" key="2">
    <source>
        <dbReference type="SAM" id="SignalP"/>
    </source>
</evidence>
<dbReference type="EMBL" id="JAMYJR010000042">
    <property type="protein sequence ID" value="MCO8276219.1"/>
    <property type="molecule type" value="Genomic_DNA"/>
</dbReference>
<evidence type="ECO:0000313" key="4">
    <source>
        <dbReference type="Proteomes" id="UP001523369"/>
    </source>
</evidence>
<dbReference type="Gene3D" id="3.40.50.1820">
    <property type="entry name" value="alpha/beta hydrolase"/>
    <property type="match status" value="1"/>
</dbReference>
<protein>
    <submittedName>
        <fullName evidence="3">Uncharacterized protein</fullName>
    </submittedName>
</protein>
<evidence type="ECO:0000256" key="1">
    <source>
        <dbReference type="SAM" id="MobiDB-lite"/>
    </source>
</evidence>
<organism evidence="3 4">
    <name type="scientific">Paractinoplanes aksuensis</name>
    <dbReference type="NCBI Taxonomy" id="2939490"/>
    <lineage>
        <taxon>Bacteria</taxon>
        <taxon>Bacillati</taxon>
        <taxon>Actinomycetota</taxon>
        <taxon>Actinomycetes</taxon>
        <taxon>Micromonosporales</taxon>
        <taxon>Micromonosporaceae</taxon>
        <taxon>Paractinoplanes</taxon>
    </lineage>
</organism>
<keyword evidence="4" id="KW-1185">Reference proteome</keyword>
<evidence type="ECO:0000313" key="3">
    <source>
        <dbReference type="EMBL" id="MCO8276219.1"/>
    </source>
</evidence>
<feature type="region of interest" description="Disordered" evidence="1">
    <location>
        <begin position="115"/>
        <end position="136"/>
    </location>
</feature>
<proteinExistence type="predicted"/>
<name>A0ABT1DZB5_9ACTN</name>
<feature type="chain" id="PRO_5046191458" evidence="2">
    <location>
        <begin position="26"/>
        <end position="136"/>
    </location>
</feature>
<gene>
    <name evidence="3" type="ORF">M1L60_37140</name>
</gene>
<feature type="signal peptide" evidence="2">
    <location>
        <begin position="1"/>
        <end position="25"/>
    </location>
</feature>
<comment type="caution">
    <text evidence="3">The sequence shown here is derived from an EMBL/GenBank/DDBJ whole genome shotgun (WGS) entry which is preliminary data.</text>
</comment>
<dbReference type="Proteomes" id="UP001523369">
    <property type="component" value="Unassembled WGS sequence"/>
</dbReference>